<gene>
    <name evidence="1" type="ORF">OCBIM_22032944mg</name>
</gene>
<sequence>MKMANEKHVLRNLLQAFTIIFLLTVKIGVSSNEGLFRKISNSQCIDSWLIRTQATPTIIECSLCCLATDKCGFFSYCNDTCKMFQPLSVGNVELVSCDCISYLMLHENSRSWQKVLEISTSSFKRSALYAYWTSWPIEKVKLWFVRRSHRINSITFNGTNKNSTAWFNEMNLLSRPWYLPLPVRYMFSLREKYFIIEPEDGGDYMLYAEKVNETYYNISFRMSSSRSLRSHLDALDVYVLLE</sequence>
<dbReference type="KEGG" id="obi:106876624"/>
<dbReference type="AlphaFoldDB" id="A0A0L8GII0"/>
<dbReference type="OrthoDB" id="6061545at2759"/>
<accession>A0A0L8GII0</accession>
<proteinExistence type="predicted"/>
<reference evidence="1" key="1">
    <citation type="submission" date="2015-07" db="EMBL/GenBank/DDBJ databases">
        <title>MeaNS - Measles Nucleotide Surveillance Program.</title>
        <authorList>
            <person name="Tran T."/>
            <person name="Druce J."/>
        </authorList>
    </citation>
    <scope>NUCLEOTIDE SEQUENCE</scope>
    <source>
        <strain evidence="1">UCB-OBI-ISO-001</strain>
        <tissue evidence="1">Gonad</tissue>
    </source>
</reference>
<dbReference type="EMBL" id="KQ421688">
    <property type="protein sequence ID" value="KOF76768.1"/>
    <property type="molecule type" value="Genomic_DNA"/>
</dbReference>
<evidence type="ECO:0008006" key="2">
    <source>
        <dbReference type="Google" id="ProtNLM"/>
    </source>
</evidence>
<name>A0A0L8GII0_OCTBM</name>
<organism evidence="1">
    <name type="scientific">Octopus bimaculoides</name>
    <name type="common">California two-spotted octopus</name>
    <dbReference type="NCBI Taxonomy" id="37653"/>
    <lineage>
        <taxon>Eukaryota</taxon>
        <taxon>Metazoa</taxon>
        <taxon>Spiralia</taxon>
        <taxon>Lophotrochozoa</taxon>
        <taxon>Mollusca</taxon>
        <taxon>Cephalopoda</taxon>
        <taxon>Coleoidea</taxon>
        <taxon>Octopodiformes</taxon>
        <taxon>Octopoda</taxon>
        <taxon>Incirrata</taxon>
        <taxon>Octopodidae</taxon>
        <taxon>Octopus</taxon>
    </lineage>
</organism>
<protein>
    <recommendedName>
        <fullName evidence="2">Apple domain-containing protein</fullName>
    </recommendedName>
</protein>
<evidence type="ECO:0000313" key="1">
    <source>
        <dbReference type="EMBL" id="KOF76768.1"/>
    </source>
</evidence>